<protein>
    <recommendedName>
        <fullName evidence="4">Glycosyl hydrolase family 88</fullName>
    </recommendedName>
</protein>
<sequence length="184" mass="19983">MHANDEAREQSWADPVTGRSGAHWTRALGWLAMCLVDVAELLGPKRFAPLSAQTNALFERILELRRPGGLWLQVIDQPDLAGNFVESSGSAMLAYALRTAQSLGMVAVLRQVMKPGPEGHLEMADLCGVAGLGPYQSRYRDGSPGYYLTEPRVSNDAKRVGPLMMCRAVMSGRRVPAAHPLPVS</sequence>
<dbReference type="InterPro" id="IPR010905">
    <property type="entry name" value="Glyco_hydro_88"/>
</dbReference>
<dbReference type="PANTHER" id="PTHR33886">
    <property type="entry name" value="UNSATURATED RHAMNOGALACTURONAN HYDROLASE (EUROFUNG)"/>
    <property type="match status" value="1"/>
</dbReference>
<reference evidence="3" key="1">
    <citation type="journal article" date="2019" name="Int. J. Syst. Evol. Microbiol.">
        <title>The Global Catalogue of Microorganisms (GCM) 10K type strain sequencing project: providing services to taxonomists for standard genome sequencing and annotation.</title>
        <authorList>
            <consortium name="The Broad Institute Genomics Platform"/>
            <consortium name="The Broad Institute Genome Sequencing Center for Infectious Disease"/>
            <person name="Wu L."/>
            <person name="Ma J."/>
        </authorList>
    </citation>
    <scope>NUCLEOTIDE SEQUENCE [LARGE SCALE GENOMIC DNA]</scope>
    <source>
        <strain evidence="3">CGMCC 1.12478</strain>
    </source>
</reference>
<evidence type="ECO:0000256" key="1">
    <source>
        <dbReference type="ARBA" id="ARBA00022801"/>
    </source>
</evidence>
<dbReference type="InterPro" id="IPR008928">
    <property type="entry name" value="6-hairpin_glycosidase_sf"/>
</dbReference>
<keyword evidence="1" id="KW-0378">Hydrolase</keyword>
<dbReference type="Proteomes" id="UP000645462">
    <property type="component" value="Unassembled WGS sequence"/>
</dbReference>
<accession>A0ABQ1KKI4</accession>
<dbReference type="InterPro" id="IPR012341">
    <property type="entry name" value="6hp_glycosidase-like_sf"/>
</dbReference>
<name>A0ABQ1KKI4_9RHOB</name>
<dbReference type="InterPro" id="IPR052043">
    <property type="entry name" value="PolySaccharide_Degr_Enz"/>
</dbReference>
<keyword evidence="3" id="KW-1185">Reference proteome</keyword>
<evidence type="ECO:0000313" key="3">
    <source>
        <dbReference type="Proteomes" id="UP000645462"/>
    </source>
</evidence>
<organism evidence="2 3">
    <name type="scientific">Marivita lacus</name>
    <dbReference type="NCBI Taxonomy" id="1323742"/>
    <lineage>
        <taxon>Bacteria</taxon>
        <taxon>Pseudomonadati</taxon>
        <taxon>Pseudomonadota</taxon>
        <taxon>Alphaproteobacteria</taxon>
        <taxon>Rhodobacterales</taxon>
        <taxon>Roseobacteraceae</taxon>
        <taxon>Marivita</taxon>
    </lineage>
</organism>
<evidence type="ECO:0008006" key="4">
    <source>
        <dbReference type="Google" id="ProtNLM"/>
    </source>
</evidence>
<proteinExistence type="predicted"/>
<dbReference type="Pfam" id="PF07470">
    <property type="entry name" value="Glyco_hydro_88"/>
    <property type="match status" value="1"/>
</dbReference>
<dbReference type="EMBL" id="BMFC01000003">
    <property type="protein sequence ID" value="GGC00478.1"/>
    <property type="molecule type" value="Genomic_DNA"/>
</dbReference>
<dbReference type="PANTHER" id="PTHR33886:SF8">
    <property type="entry name" value="UNSATURATED RHAMNOGALACTURONAN HYDROLASE (EUROFUNG)"/>
    <property type="match status" value="1"/>
</dbReference>
<gene>
    <name evidence="2" type="ORF">GCM10011363_16380</name>
</gene>
<evidence type="ECO:0000313" key="2">
    <source>
        <dbReference type="EMBL" id="GGC00478.1"/>
    </source>
</evidence>
<comment type="caution">
    <text evidence="2">The sequence shown here is derived from an EMBL/GenBank/DDBJ whole genome shotgun (WGS) entry which is preliminary data.</text>
</comment>
<dbReference type="Gene3D" id="1.50.10.10">
    <property type="match status" value="1"/>
</dbReference>
<dbReference type="SUPFAM" id="SSF48208">
    <property type="entry name" value="Six-hairpin glycosidases"/>
    <property type="match status" value="1"/>
</dbReference>